<accession>A0ACC3DHN1</accession>
<feature type="non-terminal residue" evidence="1">
    <location>
        <position position="101"/>
    </location>
</feature>
<name>A0ACC3DHN1_9PEZI</name>
<organism evidence="1 2">
    <name type="scientific">Coniosporium uncinatum</name>
    <dbReference type="NCBI Taxonomy" id="93489"/>
    <lineage>
        <taxon>Eukaryota</taxon>
        <taxon>Fungi</taxon>
        <taxon>Dikarya</taxon>
        <taxon>Ascomycota</taxon>
        <taxon>Pezizomycotina</taxon>
        <taxon>Dothideomycetes</taxon>
        <taxon>Dothideomycetes incertae sedis</taxon>
        <taxon>Coniosporium</taxon>
    </lineage>
</organism>
<comment type="caution">
    <text evidence="1">The sequence shown here is derived from an EMBL/GenBank/DDBJ whole genome shotgun (WGS) entry which is preliminary data.</text>
</comment>
<evidence type="ECO:0000313" key="1">
    <source>
        <dbReference type="EMBL" id="KAK3075519.1"/>
    </source>
</evidence>
<gene>
    <name evidence="1" type="ORF">LTS18_014024</name>
</gene>
<dbReference type="EMBL" id="JAWDJW010004423">
    <property type="protein sequence ID" value="KAK3075519.1"/>
    <property type="molecule type" value="Genomic_DNA"/>
</dbReference>
<keyword evidence="2" id="KW-1185">Reference proteome</keyword>
<sequence>MLANVTVGAVLYTAYLQTLGHLHEPSSRPSKRVYPPPGFRDTFAAGFIAGSVQSVVAAPIDALQVRFRTNDMLEGRYKSMVHYAQDKLRQIGLRGVFAGWG</sequence>
<reference evidence="1" key="1">
    <citation type="submission" date="2024-09" db="EMBL/GenBank/DDBJ databases">
        <title>Black Yeasts Isolated from many extreme environments.</title>
        <authorList>
            <person name="Coleine C."/>
            <person name="Stajich J.E."/>
            <person name="Selbmann L."/>
        </authorList>
    </citation>
    <scope>NUCLEOTIDE SEQUENCE</scope>
    <source>
        <strain evidence="1">CCFEE 5737</strain>
    </source>
</reference>
<protein>
    <submittedName>
        <fullName evidence="1">Uncharacterized protein</fullName>
    </submittedName>
</protein>
<proteinExistence type="predicted"/>
<evidence type="ECO:0000313" key="2">
    <source>
        <dbReference type="Proteomes" id="UP001186974"/>
    </source>
</evidence>
<dbReference type="Proteomes" id="UP001186974">
    <property type="component" value="Unassembled WGS sequence"/>
</dbReference>